<dbReference type="EMBL" id="CAJOBI010323750">
    <property type="protein sequence ID" value="CAF5188818.1"/>
    <property type="molecule type" value="Genomic_DNA"/>
</dbReference>
<gene>
    <name evidence="1" type="ORF">SMN809_LOCUS71490</name>
</gene>
<reference evidence="1" key="1">
    <citation type="submission" date="2021-02" db="EMBL/GenBank/DDBJ databases">
        <authorList>
            <person name="Nowell W R."/>
        </authorList>
    </citation>
    <scope>NUCLEOTIDE SEQUENCE</scope>
</reference>
<organism evidence="1 2">
    <name type="scientific">Rotaria magnacalcarata</name>
    <dbReference type="NCBI Taxonomy" id="392030"/>
    <lineage>
        <taxon>Eukaryota</taxon>
        <taxon>Metazoa</taxon>
        <taxon>Spiralia</taxon>
        <taxon>Gnathifera</taxon>
        <taxon>Rotifera</taxon>
        <taxon>Eurotatoria</taxon>
        <taxon>Bdelloidea</taxon>
        <taxon>Philodinida</taxon>
        <taxon>Philodinidae</taxon>
        <taxon>Rotaria</taxon>
    </lineage>
</organism>
<evidence type="ECO:0000313" key="2">
    <source>
        <dbReference type="Proteomes" id="UP000676336"/>
    </source>
</evidence>
<comment type="caution">
    <text evidence="1">The sequence shown here is derived from an EMBL/GenBank/DDBJ whole genome shotgun (WGS) entry which is preliminary data.</text>
</comment>
<dbReference type="Proteomes" id="UP000676336">
    <property type="component" value="Unassembled WGS sequence"/>
</dbReference>
<accession>A0A8S3HYX6</accession>
<name>A0A8S3HYX6_9BILA</name>
<protein>
    <submittedName>
        <fullName evidence="1">Uncharacterized protein</fullName>
    </submittedName>
</protein>
<dbReference type="AlphaFoldDB" id="A0A8S3HYX6"/>
<proteinExistence type="predicted"/>
<evidence type="ECO:0000313" key="1">
    <source>
        <dbReference type="EMBL" id="CAF5188818.1"/>
    </source>
</evidence>
<sequence>MDRRLHAVQDRLVEHCAQTLKSVQGSVSAVTSYFQKEIPIKDEIDHEALFQRAFTLEYNGKKMKKLEKEYSIIRKDEQEKQIEIRVCTLD</sequence>